<evidence type="ECO:0000256" key="2">
    <source>
        <dbReference type="ARBA" id="ARBA00023315"/>
    </source>
</evidence>
<dbReference type="Gene3D" id="2.160.10.10">
    <property type="entry name" value="Hexapeptide repeat proteins"/>
    <property type="match status" value="1"/>
</dbReference>
<dbReference type="CDD" id="cd03354">
    <property type="entry name" value="LbH_SAT"/>
    <property type="match status" value="1"/>
</dbReference>
<dbReference type="SUPFAM" id="SSF51161">
    <property type="entry name" value="Trimeric LpxA-like enzymes"/>
    <property type="match status" value="1"/>
</dbReference>
<keyword evidence="2" id="KW-0012">Acyltransferase</keyword>
<name>A0A9X1D9D5_9SPHN</name>
<keyword evidence="1" id="KW-0808">Transferase</keyword>
<dbReference type="GO" id="GO:0016746">
    <property type="term" value="F:acyltransferase activity"/>
    <property type="evidence" value="ECO:0007669"/>
    <property type="project" value="UniProtKB-KW"/>
</dbReference>
<dbReference type="Proteomes" id="UP001138757">
    <property type="component" value="Unassembled WGS sequence"/>
</dbReference>
<dbReference type="PANTHER" id="PTHR42811">
    <property type="entry name" value="SERINE ACETYLTRANSFERASE"/>
    <property type="match status" value="1"/>
</dbReference>
<evidence type="ECO:0000313" key="4">
    <source>
        <dbReference type="Proteomes" id="UP001138757"/>
    </source>
</evidence>
<evidence type="ECO:0000313" key="3">
    <source>
        <dbReference type="EMBL" id="MBT2185688.1"/>
    </source>
</evidence>
<keyword evidence="4" id="KW-1185">Reference proteome</keyword>
<comment type="caution">
    <text evidence="3">The sequence shown here is derived from an EMBL/GenBank/DDBJ whole genome shotgun (WGS) entry which is preliminary data.</text>
</comment>
<evidence type="ECO:0000256" key="1">
    <source>
        <dbReference type="ARBA" id="ARBA00022679"/>
    </source>
</evidence>
<organism evidence="3 4">
    <name type="scientific">Sphingobium nicotianae</name>
    <dbReference type="NCBI Taxonomy" id="2782607"/>
    <lineage>
        <taxon>Bacteria</taxon>
        <taxon>Pseudomonadati</taxon>
        <taxon>Pseudomonadota</taxon>
        <taxon>Alphaproteobacteria</taxon>
        <taxon>Sphingomonadales</taxon>
        <taxon>Sphingomonadaceae</taxon>
        <taxon>Sphingobium</taxon>
    </lineage>
</organism>
<dbReference type="RefSeq" id="WP_214621419.1">
    <property type="nucleotide sequence ID" value="NZ_JAHGAW010000001.1"/>
</dbReference>
<dbReference type="EMBL" id="JAHGAW010000001">
    <property type="protein sequence ID" value="MBT2185688.1"/>
    <property type="molecule type" value="Genomic_DNA"/>
</dbReference>
<proteinExistence type="predicted"/>
<dbReference type="InterPro" id="IPR045304">
    <property type="entry name" value="LbH_SAT"/>
</dbReference>
<dbReference type="InterPro" id="IPR011004">
    <property type="entry name" value="Trimer_LpxA-like_sf"/>
</dbReference>
<gene>
    <name evidence="3" type="ORF">KK488_01880</name>
</gene>
<dbReference type="AlphaFoldDB" id="A0A9X1D9D5"/>
<reference evidence="3" key="1">
    <citation type="submission" date="2021-05" db="EMBL/GenBank/DDBJ databases">
        <title>Genome of Sphingobium sp. strain.</title>
        <authorList>
            <person name="Fan R."/>
        </authorList>
    </citation>
    <scope>NUCLEOTIDE SEQUENCE</scope>
    <source>
        <strain evidence="3">H33</strain>
    </source>
</reference>
<sequence>MTAASPDSDRAISAEVPDWNREAKGAFEWAPSRALLASIRAYQRHRAGRGPVAALGRVFATLRHRFWSVVTGADIPVTCRIGGGLLMPHPNGIVVHPEAVIGPNCLFMQQVTIGMRAGKVPVIGGHVDIGAGAAILGLVTIGNHARIGAHALVIHDMPEGAVAMAPLAQIKSDSQAE</sequence>
<protein>
    <submittedName>
        <fullName evidence="3">Serine acetyltransferase</fullName>
    </submittedName>
</protein>
<accession>A0A9X1D9D5</accession>